<dbReference type="InterPro" id="IPR007055">
    <property type="entry name" value="BON_dom"/>
</dbReference>
<dbReference type="PROSITE" id="PS50914">
    <property type="entry name" value="BON"/>
    <property type="match status" value="1"/>
</dbReference>
<protein>
    <submittedName>
        <fullName evidence="2">BON domain-containing protein</fullName>
    </submittedName>
</protein>
<dbReference type="RefSeq" id="WP_346049628.1">
    <property type="nucleotide sequence ID" value="NZ_JAYGII010000002.1"/>
</dbReference>
<accession>A0AAP6MLU0</accession>
<sequence length="119" mass="12697">MEAMRAALLSGLLAISLGLGGCALVIGNEMGNTGWDEAYPADFKEQSRSDRAMSQAVQAALNRDAETRRAGIRARSRDGEVLLLGRTGDPDVVSHALRVSLEVEGVEQVTSRIELTGSR</sequence>
<comment type="caution">
    <text evidence="2">The sequence shown here is derived from an EMBL/GenBank/DDBJ whole genome shotgun (WGS) entry which is preliminary data.</text>
</comment>
<gene>
    <name evidence="2" type="ORF">VCB98_01185</name>
</gene>
<evidence type="ECO:0000313" key="3">
    <source>
        <dbReference type="Proteomes" id="UP001302316"/>
    </source>
</evidence>
<name>A0AAP6MLU0_9GAMM</name>
<evidence type="ECO:0000313" key="2">
    <source>
        <dbReference type="EMBL" id="MEA5444431.1"/>
    </source>
</evidence>
<dbReference type="EMBL" id="JAYGII010000002">
    <property type="protein sequence ID" value="MEA5444431.1"/>
    <property type="molecule type" value="Genomic_DNA"/>
</dbReference>
<keyword evidence="3" id="KW-1185">Reference proteome</keyword>
<dbReference type="AlphaFoldDB" id="A0AAP6MLU0"/>
<dbReference type="Proteomes" id="UP001302316">
    <property type="component" value="Unassembled WGS sequence"/>
</dbReference>
<proteinExistence type="predicted"/>
<reference evidence="2 3" key="1">
    <citation type="submission" date="2023-12" db="EMBL/GenBank/DDBJ databases">
        <title>Whole-genome sequencing of halo(alkali)philic microorganisms from hypersaline lakes.</title>
        <authorList>
            <person name="Sorokin D.Y."/>
            <person name="Merkel A.Y."/>
            <person name="Messina E."/>
            <person name="Yakimov M."/>
        </authorList>
    </citation>
    <scope>NUCLEOTIDE SEQUENCE [LARGE SCALE GENOMIC DNA]</scope>
    <source>
        <strain evidence="2 3">AB-CW1</strain>
    </source>
</reference>
<organism evidence="2 3">
    <name type="scientific">Natronospira elongata</name>
    <dbReference type="NCBI Taxonomy" id="3110268"/>
    <lineage>
        <taxon>Bacteria</taxon>
        <taxon>Pseudomonadati</taxon>
        <taxon>Pseudomonadota</taxon>
        <taxon>Gammaproteobacteria</taxon>
        <taxon>Natronospirales</taxon>
        <taxon>Natronospiraceae</taxon>
        <taxon>Natronospira</taxon>
    </lineage>
</organism>
<dbReference type="PROSITE" id="PS51257">
    <property type="entry name" value="PROKAR_LIPOPROTEIN"/>
    <property type="match status" value="1"/>
</dbReference>
<evidence type="ECO:0000259" key="1">
    <source>
        <dbReference type="PROSITE" id="PS50914"/>
    </source>
</evidence>
<dbReference type="Pfam" id="PF04972">
    <property type="entry name" value="BON"/>
    <property type="match status" value="1"/>
</dbReference>
<feature type="domain" description="BON" evidence="1">
    <location>
        <begin position="49"/>
        <end position="117"/>
    </location>
</feature>